<sequence>MIVSHAWATQTVVHLPLCVSLDWPTYVSAGQWHWQDERGCRHQHLRRSLAILTHIYVVLCPWVDDCSMSVLAWT</sequence>
<dbReference type="Proteomes" id="UP000078397">
    <property type="component" value="Unassembled WGS sequence"/>
</dbReference>
<dbReference type="KEGG" id="pchm:VFPPC_17417"/>
<name>A0A219AT13_METCM</name>
<dbReference type="RefSeq" id="XP_022285856.1">
    <property type="nucleotide sequence ID" value="XM_022429127.1"/>
</dbReference>
<evidence type="ECO:0000313" key="2">
    <source>
        <dbReference type="Proteomes" id="UP000078397"/>
    </source>
</evidence>
<protein>
    <submittedName>
        <fullName evidence="1">Uncharacterized protein</fullName>
    </submittedName>
</protein>
<dbReference type="AlphaFoldDB" id="A0A219AT13"/>
<reference evidence="1 2" key="1">
    <citation type="journal article" date="2016" name="PLoS Pathog.">
        <title>Biosynthesis of antibiotic leucinostatins in bio-control fungus Purpureocillium lilacinum and their inhibition on phytophthora revealed by genome mining.</title>
        <authorList>
            <person name="Wang G."/>
            <person name="Liu Z."/>
            <person name="Lin R."/>
            <person name="Li E."/>
            <person name="Mao Z."/>
            <person name="Ling J."/>
            <person name="Yang Y."/>
            <person name="Yin W.B."/>
            <person name="Xie B."/>
        </authorList>
    </citation>
    <scope>NUCLEOTIDE SEQUENCE [LARGE SCALE GENOMIC DNA]</scope>
    <source>
        <strain evidence="1">170</strain>
    </source>
</reference>
<dbReference type="EMBL" id="LSBJ02000001">
    <property type="protein sequence ID" value="OWT43434.1"/>
    <property type="molecule type" value="Genomic_DNA"/>
</dbReference>
<gene>
    <name evidence="1" type="ORF">VFPPC_17417</name>
</gene>
<comment type="caution">
    <text evidence="1">The sequence shown here is derived from an EMBL/GenBank/DDBJ whole genome shotgun (WGS) entry which is preliminary data.</text>
</comment>
<dbReference type="GeneID" id="33936390"/>
<evidence type="ECO:0000313" key="1">
    <source>
        <dbReference type="EMBL" id="OWT43434.1"/>
    </source>
</evidence>
<accession>A0A219AT13</accession>
<proteinExistence type="predicted"/>
<keyword evidence="2" id="KW-1185">Reference proteome</keyword>
<organism evidence="1 2">
    <name type="scientific">Pochonia chlamydosporia 170</name>
    <dbReference type="NCBI Taxonomy" id="1380566"/>
    <lineage>
        <taxon>Eukaryota</taxon>
        <taxon>Fungi</taxon>
        <taxon>Dikarya</taxon>
        <taxon>Ascomycota</taxon>
        <taxon>Pezizomycotina</taxon>
        <taxon>Sordariomycetes</taxon>
        <taxon>Hypocreomycetidae</taxon>
        <taxon>Hypocreales</taxon>
        <taxon>Clavicipitaceae</taxon>
        <taxon>Pochonia</taxon>
    </lineage>
</organism>